<gene>
    <name evidence="13" type="primary">LOC108627170</name>
</gene>
<dbReference type="InterPro" id="IPR011320">
    <property type="entry name" value="RNase_H1_N"/>
</dbReference>
<dbReference type="AlphaFoldDB" id="A0AAJ7N9M3"/>
<evidence type="ECO:0000256" key="7">
    <source>
        <dbReference type="ARBA" id="ARBA00022801"/>
    </source>
</evidence>
<proteinExistence type="inferred from homology"/>
<dbReference type="GO" id="GO:0000287">
    <property type="term" value="F:magnesium ion binding"/>
    <property type="evidence" value="ECO:0007669"/>
    <property type="project" value="UniProtKB-UniRule"/>
</dbReference>
<keyword evidence="5 9" id="KW-0479">Metal-binding</keyword>
<name>A0AAJ7N9M3_9HYME</name>
<keyword evidence="12" id="KW-1185">Reference proteome</keyword>
<evidence type="ECO:0000313" key="13">
    <source>
        <dbReference type="RefSeq" id="XP_017883755.1"/>
    </source>
</evidence>
<dbReference type="Proteomes" id="UP000694925">
    <property type="component" value="Unplaced"/>
</dbReference>
<dbReference type="GO" id="GO:0003676">
    <property type="term" value="F:nucleic acid binding"/>
    <property type="evidence" value="ECO:0007669"/>
    <property type="project" value="UniProtKB-UniRule"/>
</dbReference>
<protein>
    <recommendedName>
        <fullName evidence="9">Ribonuclease H1</fullName>
        <shortName evidence="9">RNase H1</shortName>
        <ecNumber evidence="9">3.1.26.4</ecNumber>
    </recommendedName>
</protein>
<evidence type="ECO:0000256" key="4">
    <source>
        <dbReference type="ARBA" id="ARBA00022722"/>
    </source>
</evidence>
<evidence type="ECO:0000256" key="9">
    <source>
        <dbReference type="PIRNR" id="PIRNR036852"/>
    </source>
</evidence>
<keyword evidence="4 9" id="KW-0540">Nuclease</keyword>
<dbReference type="Gene3D" id="3.30.420.10">
    <property type="entry name" value="Ribonuclease H-like superfamily/Ribonuclease H"/>
    <property type="match status" value="1"/>
</dbReference>
<dbReference type="RefSeq" id="XP_017883755.1">
    <property type="nucleotide sequence ID" value="XM_018028266.1"/>
</dbReference>
<evidence type="ECO:0000256" key="3">
    <source>
        <dbReference type="ARBA" id="ARBA00005300"/>
    </source>
</evidence>
<dbReference type="InterPro" id="IPR050092">
    <property type="entry name" value="RNase_H"/>
</dbReference>
<dbReference type="InterPro" id="IPR037056">
    <property type="entry name" value="RNase_H1_N_sf"/>
</dbReference>
<dbReference type="GO" id="GO:0004523">
    <property type="term" value="F:RNA-DNA hybrid ribonuclease activity"/>
    <property type="evidence" value="ECO:0007669"/>
    <property type="project" value="UniProtKB-UniRule"/>
</dbReference>
<dbReference type="CDD" id="cd09280">
    <property type="entry name" value="RNase_HI_eukaryote_like"/>
    <property type="match status" value="1"/>
</dbReference>
<dbReference type="FunFam" id="3.40.970.10:FF:000001">
    <property type="entry name" value="Ribonuclease H1"/>
    <property type="match status" value="1"/>
</dbReference>
<comment type="function">
    <text evidence="9">Endonuclease that specifically degrades the RNA of RNA-DNA hybrids.</text>
</comment>
<keyword evidence="8 9" id="KW-0460">Magnesium</keyword>
<dbReference type="InterPro" id="IPR017067">
    <property type="entry name" value="RNase_H1_euk"/>
</dbReference>
<keyword evidence="6 9" id="KW-0255">Endonuclease</keyword>
<comment type="cofactor">
    <cofactor evidence="2 9">
        <name>Mg(2+)</name>
        <dbReference type="ChEBI" id="CHEBI:18420"/>
    </cofactor>
</comment>
<feature type="compositionally biased region" description="Polar residues" evidence="10">
    <location>
        <begin position="67"/>
        <end position="79"/>
    </location>
</feature>
<comment type="similarity">
    <text evidence="3 9">Belongs to the RNase H family.</text>
</comment>
<evidence type="ECO:0000256" key="8">
    <source>
        <dbReference type="ARBA" id="ARBA00022842"/>
    </source>
</evidence>
<evidence type="ECO:0000256" key="6">
    <source>
        <dbReference type="ARBA" id="ARBA00022759"/>
    </source>
</evidence>
<dbReference type="KEGG" id="ccal:108627170"/>
<organism evidence="12 13">
    <name type="scientific">Ceratina calcarata</name>
    <dbReference type="NCBI Taxonomy" id="156304"/>
    <lineage>
        <taxon>Eukaryota</taxon>
        <taxon>Metazoa</taxon>
        <taxon>Ecdysozoa</taxon>
        <taxon>Arthropoda</taxon>
        <taxon>Hexapoda</taxon>
        <taxon>Insecta</taxon>
        <taxon>Pterygota</taxon>
        <taxon>Neoptera</taxon>
        <taxon>Endopterygota</taxon>
        <taxon>Hymenoptera</taxon>
        <taxon>Apocrita</taxon>
        <taxon>Aculeata</taxon>
        <taxon>Apoidea</taxon>
        <taxon>Anthophila</taxon>
        <taxon>Apidae</taxon>
        <taxon>Ceratina</taxon>
        <taxon>Zadontomerus</taxon>
    </lineage>
</organism>
<keyword evidence="7 9" id="KW-0378">Hydrolase</keyword>
<dbReference type="Gene3D" id="3.40.970.10">
    <property type="entry name" value="Ribonuclease H1, N-terminal domain"/>
    <property type="match status" value="1"/>
</dbReference>
<evidence type="ECO:0000259" key="11">
    <source>
        <dbReference type="PROSITE" id="PS50879"/>
    </source>
</evidence>
<dbReference type="GO" id="GO:0043137">
    <property type="term" value="P:DNA replication, removal of RNA primer"/>
    <property type="evidence" value="ECO:0007669"/>
    <property type="project" value="TreeGrafter"/>
</dbReference>
<dbReference type="FunFam" id="3.30.420.10:FF:000097">
    <property type="entry name" value="Ribonuclease H1"/>
    <property type="match status" value="1"/>
</dbReference>
<dbReference type="PIRSF" id="PIRSF036852">
    <property type="entry name" value="Ribonuclease_H1_euk"/>
    <property type="match status" value="1"/>
</dbReference>
<dbReference type="EC" id="3.1.26.4" evidence="9"/>
<evidence type="ECO:0000256" key="10">
    <source>
        <dbReference type="SAM" id="MobiDB-lite"/>
    </source>
</evidence>
<dbReference type="PANTHER" id="PTHR10642">
    <property type="entry name" value="RIBONUCLEASE H1"/>
    <property type="match status" value="1"/>
</dbReference>
<dbReference type="Pfam" id="PF01693">
    <property type="entry name" value="Cauli_VI"/>
    <property type="match status" value="1"/>
</dbReference>
<comment type="catalytic activity">
    <reaction evidence="1 9">
        <text>Endonucleolytic cleavage to 5'-phosphomonoester.</text>
        <dbReference type="EC" id="3.1.26.4"/>
    </reaction>
</comment>
<sequence length="266" mass="29595">MTTVLCSSLYKRLTMAPQFYAVARGRKPGIYNTWDDCKVQVHHFSGPKYKKFHTRVEAEQFIKEHSQGSGSDTTSSNVARSKRYTKRPRPADTKDDISSNMARRSKSSKGSGDFLVDSDGYVNVYTDGACSSNGYRGAKAGIGVWFGDDHPMNVSEPVVGRATNNRAEIEAVTRAARQAKEAGIENLQINTDSKFLINCANDWMPKWKSNGWRTAENKPVINKNELLEMESALDNVNVRWKHVNGHAGIHGNEMADQLARAGSSKY</sequence>
<dbReference type="SUPFAM" id="SSF55658">
    <property type="entry name" value="L9 N-domain-like"/>
    <property type="match status" value="1"/>
</dbReference>
<dbReference type="CTD" id="6050"/>
<dbReference type="PROSITE" id="PS50879">
    <property type="entry name" value="RNASE_H_1"/>
    <property type="match status" value="1"/>
</dbReference>
<reference evidence="13" key="1">
    <citation type="submission" date="2025-08" db="UniProtKB">
        <authorList>
            <consortium name="RefSeq"/>
        </authorList>
    </citation>
    <scope>IDENTIFICATION</scope>
    <source>
        <tissue evidence="13">Whole body</tissue>
    </source>
</reference>
<dbReference type="InterPro" id="IPR002156">
    <property type="entry name" value="RNaseH_domain"/>
</dbReference>
<evidence type="ECO:0000313" key="12">
    <source>
        <dbReference type="Proteomes" id="UP000694925"/>
    </source>
</evidence>
<dbReference type="GeneID" id="108627170"/>
<feature type="region of interest" description="Disordered" evidence="10">
    <location>
        <begin position="61"/>
        <end position="111"/>
    </location>
</feature>
<dbReference type="Pfam" id="PF00075">
    <property type="entry name" value="RNase_H"/>
    <property type="match status" value="1"/>
</dbReference>
<dbReference type="InterPro" id="IPR036397">
    <property type="entry name" value="RNaseH_sf"/>
</dbReference>
<accession>A0AAJ7N9M3</accession>
<dbReference type="InterPro" id="IPR012337">
    <property type="entry name" value="RNaseH-like_sf"/>
</dbReference>
<dbReference type="PANTHER" id="PTHR10642:SF26">
    <property type="entry name" value="RIBONUCLEASE H1"/>
    <property type="match status" value="1"/>
</dbReference>
<feature type="domain" description="RNase H type-1" evidence="11">
    <location>
        <begin position="118"/>
        <end position="264"/>
    </location>
</feature>
<evidence type="ECO:0000256" key="1">
    <source>
        <dbReference type="ARBA" id="ARBA00000077"/>
    </source>
</evidence>
<evidence type="ECO:0000256" key="2">
    <source>
        <dbReference type="ARBA" id="ARBA00001946"/>
    </source>
</evidence>
<dbReference type="SUPFAM" id="SSF53098">
    <property type="entry name" value="Ribonuclease H-like"/>
    <property type="match status" value="1"/>
</dbReference>
<evidence type="ECO:0000256" key="5">
    <source>
        <dbReference type="ARBA" id="ARBA00022723"/>
    </source>
</evidence>
<dbReference type="InterPro" id="IPR009027">
    <property type="entry name" value="Ribosomal_bL9/RNase_H1_N"/>
</dbReference>